<dbReference type="PANTHER" id="PTHR44472:SF1">
    <property type="entry name" value="DDB1 AND CUL4 ASSOCIATED FACTOR 4"/>
    <property type="match status" value="1"/>
</dbReference>
<evidence type="ECO:0000256" key="2">
    <source>
        <dbReference type="ARBA" id="ARBA00022737"/>
    </source>
</evidence>
<name>A0AAN6YQT7_9PEZI</name>
<dbReference type="InterPro" id="IPR036322">
    <property type="entry name" value="WD40_repeat_dom_sf"/>
</dbReference>
<dbReference type="Gene3D" id="2.130.10.10">
    <property type="entry name" value="YVTN repeat-like/Quinoprotein amine dehydrogenase"/>
    <property type="match status" value="1"/>
</dbReference>
<dbReference type="InterPro" id="IPR052254">
    <property type="entry name" value="CUL4-DDB1_E3_ligase_receptor"/>
</dbReference>
<reference evidence="4" key="2">
    <citation type="submission" date="2023-05" db="EMBL/GenBank/DDBJ databases">
        <authorList>
            <consortium name="Lawrence Berkeley National Laboratory"/>
            <person name="Steindorff A."/>
            <person name="Hensen N."/>
            <person name="Bonometti L."/>
            <person name="Westerberg I."/>
            <person name="Brannstrom I.O."/>
            <person name="Guillou S."/>
            <person name="Cros-Aarteil S."/>
            <person name="Calhoun S."/>
            <person name="Haridas S."/>
            <person name="Kuo A."/>
            <person name="Mondo S."/>
            <person name="Pangilinan J."/>
            <person name="Riley R."/>
            <person name="Labutti K."/>
            <person name="Andreopoulos B."/>
            <person name="Lipzen A."/>
            <person name="Chen C."/>
            <person name="Yanf M."/>
            <person name="Daum C."/>
            <person name="Ng V."/>
            <person name="Clum A."/>
            <person name="Ohm R."/>
            <person name="Martin F."/>
            <person name="Silar P."/>
            <person name="Natvig D."/>
            <person name="Lalanne C."/>
            <person name="Gautier V."/>
            <person name="Ament-Velasquez S.L."/>
            <person name="Kruys A."/>
            <person name="Hutchinson M.I."/>
            <person name="Powell A.J."/>
            <person name="Barry K."/>
            <person name="Miller A.N."/>
            <person name="Grigoriev I.V."/>
            <person name="Debuchy R."/>
            <person name="Gladieux P."/>
            <person name="Thoren M.H."/>
            <person name="Johannesson H."/>
        </authorList>
    </citation>
    <scope>NUCLEOTIDE SEQUENCE</scope>
    <source>
        <strain evidence="4">CBS 990.96</strain>
    </source>
</reference>
<dbReference type="InterPro" id="IPR015943">
    <property type="entry name" value="WD40/YVTN_repeat-like_dom_sf"/>
</dbReference>
<dbReference type="PANTHER" id="PTHR44472">
    <property type="entry name" value="DDB1- AND CUL4-ASSOCIATED FACTOR 4-RELATED"/>
    <property type="match status" value="1"/>
</dbReference>
<dbReference type="AlphaFoldDB" id="A0AAN6YQT7"/>
<keyword evidence="1" id="KW-0853">WD repeat</keyword>
<dbReference type="SUPFAM" id="SSF50978">
    <property type="entry name" value="WD40 repeat-like"/>
    <property type="match status" value="1"/>
</dbReference>
<comment type="caution">
    <text evidence="4">The sequence shown here is derived from an EMBL/GenBank/DDBJ whole genome shotgun (WGS) entry which is preliminary data.</text>
</comment>
<feature type="compositionally biased region" description="Basic and acidic residues" evidence="3">
    <location>
        <begin position="40"/>
        <end position="59"/>
    </location>
</feature>
<sequence>MNREIPGFYYDSAKRKYFKIEDNKTAPEGASWSRGAVKRRALEKSEEEERKRKESRFGEGVRRARLSIGDFTGVGVSDSRRREEDLPLKVWASGLREKGQKTLWDVSFLSDEGVSDEGVMEGMWVGPQEDDEGADGVCFASWSESAWMFCKGVFRDGDDRITERDTSIRNWGFDIERLGAIVSIKFHTFSQTSIVTGSSRVIVKQPDDNSRLSGGDPYYPGLSYEIPNAEVHCCEISKLSNPNNVDAIFGSTRGLFYYQNYGIHELVPVTRSTLKKIPFHQRPPFWGDILSVDYLKQQDHNIILAGTRSGHICLIDRRTSPKEWESNIFRHKSSVAHVKSLLNSPHEVLAAGPSSAMAIYDIRFLRRQKQAEQNHHCPWNQTTLPIVNFPEYRNEAHIKTGLDILTDPGYGCGLVATAHDDCTIGVYSLRDGSRLPAGDVDKIKAQAVIRSLMWQKLPGDIHPSLFVGLGPRIKKYSFSGEIIEKF</sequence>
<gene>
    <name evidence="4" type="ORF">QBC38DRAFT_82315</name>
</gene>
<reference evidence="4" key="1">
    <citation type="journal article" date="2023" name="Mol. Phylogenet. Evol.">
        <title>Genome-scale phylogeny and comparative genomics of the fungal order Sordariales.</title>
        <authorList>
            <person name="Hensen N."/>
            <person name="Bonometti L."/>
            <person name="Westerberg I."/>
            <person name="Brannstrom I.O."/>
            <person name="Guillou S."/>
            <person name="Cros-Aarteil S."/>
            <person name="Calhoun S."/>
            <person name="Haridas S."/>
            <person name="Kuo A."/>
            <person name="Mondo S."/>
            <person name="Pangilinan J."/>
            <person name="Riley R."/>
            <person name="LaButti K."/>
            <person name="Andreopoulos B."/>
            <person name="Lipzen A."/>
            <person name="Chen C."/>
            <person name="Yan M."/>
            <person name="Daum C."/>
            <person name="Ng V."/>
            <person name="Clum A."/>
            <person name="Steindorff A."/>
            <person name="Ohm R.A."/>
            <person name="Martin F."/>
            <person name="Silar P."/>
            <person name="Natvig D.O."/>
            <person name="Lalanne C."/>
            <person name="Gautier V."/>
            <person name="Ament-Velasquez S.L."/>
            <person name="Kruys A."/>
            <person name="Hutchinson M.I."/>
            <person name="Powell A.J."/>
            <person name="Barry K."/>
            <person name="Miller A.N."/>
            <person name="Grigoriev I.V."/>
            <person name="Debuchy R."/>
            <person name="Gladieux P."/>
            <person name="Hiltunen Thoren M."/>
            <person name="Johannesson H."/>
        </authorList>
    </citation>
    <scope>NUCLEOTIDE SEQUENCE</scope>
    <source>
        <strain evidence="4">CBS 990.96</strain>
    </source>
</reference>
<evidence type="ECO:0000313" key="5">
    <source>
        <dbReference type="Proteomes" id="UP001301958"/>
    </source>
</evidence>
<dbReference type="Proteomes" id="UP001301958">
    <property type="component" value="Unassembled WGS sequence"/>
</dbReference>
<keyword evidence="2" id="KW-0677">Repeat</keyword>
<evidence type="ECO:0000256" key="1">
    <source>
        <dbReference type="ARBA" id="ARBA00022574"/>
    </source>
</evidence>
<feature type="region of interest" description="Disordered" evidence="3">
    <location>
        <begin position="26"/>
        <end position="59"/>
    </location>
</feature>
<keyword evidence="5" id="KW-1185">Reference proteome</keyword>
<organism evidence="4 5">
    <name type="scientific">Podospora fimiseda</name>
    <dbReference type="NCBI Taxonomy" id="252190"/>
    <lineage>
        <taxon>Eukaryota</taxon>
        <taxon>Fungi</taxon>
        <taxon>Dikarya</taxon>
        <taxon>Ascomycota</taxon>
        <taxon>Pezizomycotina</taxon>
        <taxon>Sordariomycetes</taxon>
        <taxon>Sordariomycetidae</taxon>
        <taxon>Sordariales</taxon>
        <taxon>Podosporaceae</taxon>
        <taxon>Podospora</taxon>
    </lineage>
</organism>
<evidence type="ECO:0000256" key="3">
    <source>
        <dbReference type="SAM" id="MobiDB-lite"/>
    </source>
</evidence>
<accession>A0AAN6YQT7</accession>
<proteinExistence type="predicted"/>
<protein>
    <submittedName>
        <fullName evidence="4">WD repeat-containing protein 21</fullName>
    </submittedName>
</protein>
<dbReference type="EMBL" id="MU865473">
    <property type="protein sequence ID" value="KAK4222406.1"/>
    <property type="molecule type" value="Genomic_DNA"/>
</dbReference>
<evidence type="ECO:0000313" key="4">
    <source>
        <dbReference type="EMBL" id="KAK4222406.1"/>
    </source>
</evidence>
<dbReference type="GO" id="GO:0080008">
    <property type="term" value="C:Cul4-RING E3 ubiquitin ligase complex"/>
    <property type="evidence" value="ECO:0007669"/>
    <property type="project" value="TreeGrafter"/>
</dbReference>